<dbReference type="Pfam" id="PF00858">
    <property type="entry name" value="ASC"/>
    <property type="match status" value="1"/>
</dbReference>
<dbReference type="InterPro" id="IPR001873">
    <property type="entry name" value="ENaC"/>
</dbReference>
<evidence type="ECO:0000256" key="9">
    <source>
        <dbReference type="ARBA" id="ARBA00023201"/>
    </source>
</evidence>
<dbReference type="AlphaFoldDB" id="A0A1I8IY71"/>
<keyword evidence="7 11" id="KW-0406">Ion transport</keyword>
<evidence type="ECO:0000256" key="1">
    <source>
        <dbReference type="ARBA" id="ARBA00004141"/>
    </source>
</evidence>
<comment type="subcellular location">
    <subcellularLocation>
        <location evidence="1">Membrane</location>
        <topology evidence="1">Multi-pass membrane protein</topology>
    </subcellularLocation>
</comment>
<dbReference type="Gene3D" id="3.90.215.10">
    <property type="entry name" value="Gamma Fibrinogen, chain A, domain 1"/>
    <property type="match status" value="1"/>
</dbReference>
<dbReference type="SMART" id="SM00186">
    <property type="entry name" value="FBG"/>
    <property type="match status" value="1"/>
</dbReference>
<dbReference type="InterPro" id="IPR002181">
    <property type="entry name" value="Fibrinogen_a/b/g_C_dom"/>
</dbReference>
<comment type="similarity">
    <text evidence="11">Belongs to the amiloride-sensitive sodium channel (TC 1.A.6) family.</text>
</comment>
<dbReference type="GO" id="GO:0016020">
    <property type="term" value="C:membrane"/>
    <property type="evidence" value="ECO:0007669"/>
    <property type="project" value="UniProtKB-SubCell"/>
</dbReference>
<keyword evidence="6" id="KW-0915">Sodium</keyword>
<dbReference type="PANTHER" id="PTHR19143">
    <property type="entry name" value="FIBRINOGEN/TENASCIN/ANGIOPOEITIN"/>
    <property type="match status" value="1"/>
</dbReference>
<evidence type="ECO:0000259" key="12">
    <source>
        <dbReference type="SMART" id="SM00186"/>
    </source>
</evidence>
<keyword evidence="2 11" id="KW-0813">Transport</keyword>
<dbReference type="GO" id="GO:0005272">
    <property type="term" value="F:sodium channel activity"/>
    <property type="evidence" value="ECO:0007669"/>
    <property type="project" value="UniProtKB-KW"/>
</dbReference>
<dbReference type="Pfam" id="PF00147">
    <property type="entry name" value="Fibrinogen_C"/>
    <property type="match status" value="1"/>
</dbReference>
<organism evidence="13 14">
    <name type="scientific">Macrostomum lignano</name>
    <dbReference type="NCBI Taxonomy" id="282301"/>
    <lineage>
        <taxon>Eukaryota</taxon>
        <taxon>Metazoa</taxon>
        <taxon>Spiralia</taxon>
        <taxon>Lophotrochozoa</taxon>
        <taxon>Platyhelminthes</taxon>
        <taxon>Rhabditophora</taxon>
        <taxon>Macrostomorpha</taxon>
        <taxon>Macrostomida</taxon>
        <taxon>Macrostomidae</taxon>
        <taxon>Macrostomum</taxon>
    </lineage>
</organism>
<keyword evidence="10 11" id="KW-0407">Ion channel</keyword>
<dbReference type="InterPro" id="IPR036056">
    <property type="entry name" value="Fibrinogen-like_C"/>
</dbReference>
<evidence type="ECO:0000313" key="13">
    <source>
        <dbReference type="Proteomes" id="UP000095280"/>
    </source>
</evidence>
<keyword evidence="13" id="KW-1185">Reference proteome</keyword>
<keyword evidence="3 11" id="KW-0894">Sodium channel</keyword>
<sequence length="313" mass="34702">SSRCGRMMWLSFLLLTYCGFAYHMYCLAAHYLSVPLTTGVTANLQFQFPDIYLCPADHVTMSRLSRQVESGTELSSHSYKRPGFKPYKNSLIEALLKFDISDSSSFPPHQSSGHFSDAAQALSEAVMAAEDELVESLQFTGTDFLGGPAQAAGLAVCAATAYLEEAQVCLFSTASNADFSAAAARSIVYRRSDSGYYVMLSRSQLTMSFARTWIEYEDGFGDGVDVWLGLRKINELTGSTPRKLRVETVSTRGVSYVDEYSGFSVGDASTSYTMTFLFTADSQLQRDRRLAELSQRHEVCHYGQRSEPWIVCI</sequence>
<evidence type="ECO:0000256" key="5">
    <source>
        <dbReference type="ARBA" id="ARBA00022989"/>
    </source>
</evidence>
<evidence type="ECO:0000256" key="6">
    <source>
        <dbReference type="ARBA" id="ARBA00023053"/>
    </source>
</evidence>
<evidence type="ECO:0000256" key="8">
    <source>
        <dbReference type="ARBA" id="ARBA00023136"/>
    </source>
</evidence>
<evidence type="ECO:0000256" key="10">
    <source>
        <dbReference type="ARBA" id="ARBA00023303"/>
    </source>
</evidence>
<evidence type="ECO:0000256" key="3">
    <source>
        <dbReference type="ARBA" id="ARBA00022461"/>
    </source>
</evidence>
<dbReference type="SUPFAM" id="SSF56496">
    <property type="entry name" value="Fibrinogen C-terminal domain-like"/>
    <property type="match status" value="1"/>
</dbReference>
<dbReference type="Proteomes" id="UP000095280">
    <property type="component" value="Unplaced"/>
</dbReference>
<name>A0A1I8IY71_9PLAT</name>
<evidence type="ECO:0000256" key="4">
    <source>
        <dbReference type="ARBA" id="ARBA00022692"/>
    </source>
</evidence>
<keyword evidence="8" id="KW-0472">Membrane</keyword>
<proteinExistence type="inferred from homology"/>
<accession>A0A1I8IY71</accession>
<keyword evidence="5" id="KW-1133">Transmembrane helix</keyword>
<dbReference type="InterPro" id="IPR014716">
    <property type="entry name" value="Fibrinogen_a/b/g_C_1"/>
</dbReference>
<evidence type="ECO:0000313" key="14">
    <source>
        <dbReference type="WBParaSite" id="maker-uti_cns_0019338-snap-gene-0.1-mRNA-1"/>
    </source>
</evidence>
<protein>
    <submittedName>
        <fullName evidence="14">Fibrinogen C-terminal domain-containing protein</fullName>
    </submittedName>
</protein>
<dbReference type="InterPro" id="IPR050373">
    <property type="entry name" value="Fibrinogen_C-term_domain"/>
</dbReference>
<keyword evidence="4 11" id="KW-0812">Transmembrane</keyword>
<keyword evidence="9 11" id="KW-0739">Sodium transport</keyword>
<reference evidence="14" key="1">
    <citation type="submission" date="2016-11" db="UniProtKB">
        <authorList>
            <consortium name="WormBaseParasite"/>
        </authorList>
    </citation>
    <scope>IDENTIFICATION</scope>
</reference>
<evidence type="ECO:0000256" key="11">
    <source>
        <dbReference type="RuleBase" id="RU000679"/>
    </source>
</evidence>
<dbReference type="GO" id="GO:0005615">
    <property type="term" value="C:extracellular space"/>
    <property type="evidence" value="ECO:0007669"/>
    <property type="project" value="TreeGrafter"/>
</dbReference>
<evidence type="ECO:0000256" key="7">
    <source>
        <dbReference type="ARBA" id="ARBA00023065"/>
    </source>
</evidence>
<feature type="domain" description="Fibrinogen C-terminal" evidence="12">
    <location>
        <begin position="188"/>
        <end position="311"/>
    </location>
</feature>
<dbReference type="WBParaSite" id="maker-uti_cns_0019338-snap-gene-0.1-mRNA-1">
    <property type="protein sequence ID" value="maker-uti_cns_0019338-snap-gene-0.1-mRNA-1"/>
    <property type="gene ID" value="maker-uti_cns_0019338-snap-gene-0.1"/>
</dbReference>
<evidence type="ECO:0000256" key="2">
    <source>
        <dbReference type="ARBA" id="ARBA00022448"/>
    </source>
</evidence>